<evidence type="ECO:0000313" key="3">
    <source>
        <dbReference type="Proteomes" id="UP000271974"/>
    </source>
</evidence>
<evidence type="ECO:0000313" key="2">
    <source>
        <dbReference type="EMBL" id="RUS76988.1"/>
    </source>
</evidence>
<dbReference type="EMBL" id="RQTK01000619">
    <property type="protein sequence ID" value="RUS76988.1"/>
    <property type="molecule type" value="Genomic_DNA"/>
</dbReference>
<sequence length="304" mass="33125">MATCHQFCSPTKNQDPYFGSSTLCCGVWEKIDIVHTALAVIQFFKTRKLEDQDPGSKPEGWWEPDSVPDDGAPHPPLSSQPEAETIMMESFVMTENRSDIETAVKQALACHSGAEQIVTLRVDVVDNVADELWWDGAGFVKDKGDEKCEDCENKVLSNDDGGCSTGAENEDANRTGTPRTIGEQKDLAITSEPDELAVTSEPENLAVTSEPEELAVTSEPEELNVTSEPEELNVTSEPEELAVTSEPEELNVTSEPEELNVTSEPEDLVVTSDPELVDNGNTSSDGSDVAWDMMSDSEQVPEQN</sequence>
<accession>A0A433T608</accession>
<organism evidence="2 3">
    <name type="scientific">Elysia chlorotica</name>
    <name type="common">Eastern emerald elysia</name>
    <name type="synonym">Sea slug</name>
    <dbReference type="NCBI Taxonomy" id="188477"/>
    <lineage>
        <taxon>Eukaryota</taxon>
        <taxon>Metazoa</taxon>
        <taxon>Spiralia</taxon>
        <taxon>Lophotrochozoa</taxon>
        <taxon>Mollusca</taxon>
        <taxon>Gastropoda</taxon>
        <taxon>Heterobranchia</taxon>
        <taxon>Euthyneura</taxon>
        <taxon>Panpulmonata</taxon>
        <taxon>Sacoglossa</taxon>
        <taxon>Placobranchoidea</taxon>
        <taxon>Plakobranchidae</taxon>
        <taxon>Elysia</taxon>
    </lineage>
</organism>
<dbReference type="AlphaFoldDB" id="A0A433T608"/>
<name>A0A433T608_ELYCH</name>
<feature type="region of interest" description="Disordered" evidence="1">
    <location>
        <begin position="50"/>
        <end position="80"/>
    </location>
</feature>
<dbReference type="Proteomes" id="UP000271974">
    <property type="component" value="Unassembled WGS sequence"/>
</dbReference>
<feature type="region of interest" description="Disordered" evidence="1">
    <location>
        <begin position="156"/>
        <end position="304"/>
    </location>
</feature>
<evidence type="ECO:0000256" key="1">
    <source>
        <dbReference type="SAM" id="MobiDB-lite"/>
    </source>
</evidence>
<protein>
    <submittedName>
        <fullName evidence="2">Uncharacterized protein</fullName>
    </submittedName>
</protein>
<dbReference type="OrthoDB" id="8949281at2759"/>
<gene>
    <name evidence="2" type="ORF">EGW08_015245</name>
</gene>
<reference evidence="2 3" key="1">
    <citation type="submission" date="2019-01" db="EMBL/GenBank/DDBJ databases">
        <title>A draft genome assembly of the solar-powered sea slug Elysia chlorotica.</title>
        <authorList>
            <person name="Cai H."/>
            <person name="Li Q."/>
            <person name="Fang X."/>
            <person name="Li J."/>
            <person name="Curtis N.E."/>
            <person name="Altenburger A."/>
            <person name="Shibata T."/>
            <person name="Feng M."/>
            <person name="Maeda T."/>
            <person name="Schwartz J.A."/>
            <person name="Shigenobu S."/>
            <person name="Lundholm N."/>
            <person name="Nishiyama T."/>
            <person name="Yang H."/>
            <person name="Hasebe M."/>
            <person name="Li S."/>
            <person name="Pierce S.K."/>
            <person name="Wang J."/>
        </authorList>
    </citation>
    <scope>NUCLEOTIDE SEQUENCE [LARGE SCALE GENOMIC DNA]</scope>
    <source>
        <strain evidence="2">EC2010</strain>
        <tissue evidence="2">Whole organism of an adult</tissue>
    </source>
</reference>
<comment type="caution">
    <text evidence="2">The sequence shown here is derived from an EMBL/GenBank/DDBJ whole genome shotgun (WGS) entry which is preliminary data.</text>
</comment>
<keyword evidence="3" id="KW-1185">Reference proteome</keyword>
<proteinExistence type="predicted"/>